<name>A0A2C6K7G1_9APIC</name>
<keyword evidence="2" id="KW-1185">Reference proteome</keyword>
<comment type="caution">
    <text evidence="1">The sequence shown here is derived from an EMBL/GenBank/DDBJ whole genome shotgun (WGS) entry which is preliminary data.</text>
</comment>
<evidence type="ECO:0000313" key="2">
    <source>
        <dbReference type="Proteomes" id="UP000221165"/>
    </source>
</evidence>
<dbReference type="VEuPathDB" id="ToxoDB:CSUI_008782"/>
<dbReference type="GeneID" id="94432118"/>
<evidence type="ECO:0000313" key="1">
    <source>
        <dbReference type="EMBL" id="PHJ17400.1"/>
    </source>
</evidence>
<dbReference type="EMBL" id="MIGC01005019">
    <property type="protein sequence ID" value="PHJ17400.1"/>
    <property type="molecule type" value="Genomic_DNA"/>
</dbReference>
<reference evidence="1 2" key="1">
    <citation type="journal article" date="2017" name="Int. J. Parasitol.">
        <title>The genome of the protozoan parasite Cystoisospora suis and a reverse vaccinology approach to identify vaccine candidates.</title>
        <authorList>
            <person name="Palmieri N."/>
            <person name="Shrestha A."/>
            <person name="Ruttkowski B."/>
            <person name="Beck T."/>
            <person name="Vogl C."/>
            <person name="Tomley F."/>
            <person name="Blake D.P."/>
            <person name="Joachim A."/>
        </authorList>
    </citation>
    <scope>NUCLEOTIDE SEQUENCE [LARGE SCALE GENOMIC DNA]</scope>
    <source>
        <strain evidence="1 2">Wien I</strain>
    </source>
</reference>
<organism evidence="1 2">
    <name type="scientific">Cystoisospora suis</name>
    <dbReference type="NCBI Taxonomy" id="483139"/>
    <lineage>
        <taxon>Eukaryota</taxon>
        <taxon>Sar</taxon>
        <taxon>Alveolata</taxon>
        <taxon>Apicomplexa</taxon>
        <taxon>Conoidasida</taxon>
        <taxon>Coccidia</taxon>
        <taxon>Eucoccidiorida</taxon>
        <taxon>Eimeriorina</taxon>
        <taxon>Sarcocystidae</taxon>
        <taxon>Cystoisospora</taxon>
    </lineage>
</organism>
<proteinExistence type="predicted"/>
<gene>
    <name evidence="1" type="ORF">CSUI_008782</name>
</gene>
<accession>A0A2C6K7G1</accession>
<dbReference type="RefSeq" id="XP_067919121.1">
    <property type="nucleotide sequence ID" value="XM_068068907.1"/>
</dbReference>
<protein>
    <submittedName>
        <fullName evidence="1">Uncharacterized protein</fullName>
    </submittedName>
</protein>
<dbReference type="Proteomes" id="UP000221165">
    <property type="component" value="Unassembled WGS sequence"/>
</dbReference>
<sequence>VTCPSRVFLYYSRVRRPAYPVPPLIWCSVKLEKRERKDLSFPNQFPYFLIRVALVVACVGNLQFLRYLCSLPLNVSPAVRTLVRYSHCCFGTARSVPGGCRQKPFERPVNPP</sequence>
<feature type="non-terminal residue" evidence="1">
    <location>
        <position position="1"/>
    </location>
</feature>
<dbReference type="AlphaFoldDB" id="A0A2C6K7G1"/>